<evidence type="ECO:0008006" key="4">
    <source>
        <dbReference type="Google" id="ProtNLM"/>
    </source>
</evidence>
<accession>A0A448Z074</accession>
<evidence type="ECO:0000313" key="2">
    <source>
        <dbReference type="EMBL" id="VEU35473.1"/>
    </source>
</evidence>
<feature type="compositionally biased region" description="Polar residues" evidence="1">
    <location>
        <begin position="146"/>
        <end position="166"/>
    </location>
</feature>
<organism evidence="2 3">
    <name type="scientific">Pseudo-nitzschia multistriata</name>
    <dbReference type="NCBI Taxonomy" id="183589"/>
    <lineage>
        <taxon>Eukaryota</taxon>
        <taxon>Sar</taxon>
        <taxon>Stramenopiles</taxon>
        <taxon>Ochrophyta</taxon>
        <taxon>Bacillariophyta</taxon>
        <taxon>Bacillariophyceae</taxon>
        <taxon>Bacillariophycidae</taxon>
        <taxon>Bacillariales</taxon>
        <taxon>Bacillariaceae</taxon>
        <taxon>Pseudo-nitzschia</taxon>
    </lineage>
</organism>
<dbReference type="InterPro" id="IPR036034">
    <property type="entry name" value="PDZ_sf"/>
</dbReference>
<keyword evidence="3" id="KW-1185">Reference proteome</keyword>
<dbReference type="AlphaFoldDB" id="A0A448Z074"/>
<reference evidence="2 3" key="1">
    <citation type="submission" date="2019-01" db="EMBL/GenBank/DDBJ databases">
        <authorList>
            <person name="Ferrante I. M."/>
        </authorList>
    </citation>
    <scope>NUCLEOTIDE SEQUENCE [LARGE SCALE GENOMIC DNA]</scope>
    <source>
        <strain evidence="2 3">B856</strain>
    </source>
</reference>
<gene>
    <name evidence="2" type="ORF">PSNMU_V1.4_AUG-EV-PASAV3_0022470</name>
</gene>
<protein>
    <recommendedName>
        <fullName evidence="4">PDZ domain-containing protein</fullName>
    </recommendedName>
</protein>
<dbReference type="SUPFAM" id="SSF50156">
    <property type="entry name" value="PDZ domain-like"/>
    <property type="match status" value="1"/>
</dbReference>
<feature type="region of interest" description="Disordered" evidence="1">
    <location>
        <begin position="130"/>
        <end position="170"/>
    </location>
</feature>
<sequence>MRLFLNSGHVVNACVTKSTPSQPVGLALEKIKTPSPTGWGEMKILRVSKLSKKSIFRNSSVPVHVGDRVLEVNGIPVNDRKKFPNGVKDINELIRQTESVLQITLWKEDDVSCGGEAKPMVKTVQEKCISPTSNECKPSPSRPIRIQSNPREIPDNQKSQRSSVCNKNPFKSRWDTKEQVVEVQDDGELVSHSCEKKRQEHTTTPMQLKLSPALEPWPSQQEDKEQCSVSSSTRSSSHCLTNLIDPGDLMELDGFENRSERNGMTVQVVHRDDEGTTKRNPSHHQRRKTMWIVRLVSNADGSTTGIGPNQLVAVPAKHLRHFV</sequence>
<proteinExistence type="predicted"/>
<dbReference type="Gene3D" id="2.30.42.10">
    <property type="match status" value="1"/>
</dbReference>
<dbReference type="EMBL" id="CAACVS010000059">
    <property type="protein sequence ID" value="VEU35473.1"/>
    <property type="molecule type" value="Genomic_DNA"/>
</dbReference>
<evidence type="ECO:0000313" key="3">
    <source>
        <dbReference type="Proteomes" id="UP000291116"/>
    </source>
</evidence>
<evidence type="ECO:0000256" key="1">
    <source>
        <dbReference type="SAM" id="MobiDB-lite"/>
    </source>
</evidence>
<dbReference type="Proteomes" id="UP000291116">
    <property type="component" value="Unassembled WGS sequence"/>
</dbReference>
<name>A0A448Z074_9STRA</name>
<dbReference type="OrthoDB" id="20134at2759"/>